<comment type="caution">
    <text evidence="3">The sequence shown here is derived from an EMBL/GenBank/DDBJ whole genome shotgun (WGS) entry which is preliminary data.</text>
</comment>
<keyword evidence="4" id="KW-1185">Reference proteome</keyword>
<name>A0A9X2JFZ1_9BACT</name>
<feature type="coiled-coil region" evidence="1">
    <location>
        <begin position="64"/>
        <end position="126"/>
    </location>
</feature>
<organism evidence="3 4">
    <name type="scientific">Aeoliella straminimaris</name>
    <dbReference type="NCBI Taxonomy" id="2954799"/>
    <lineage>
        <taxon>Bacteria</taxon>
        <taxon>Pseudomonadati</taxon>
        <taxon>Planctomycetota</taxon>
        <taxon>Planctomycetia</taxon>
        <taxon>Pirellulales</taxon>
        <taxon>Lacipirellulaceae</taxon>
        <taxon>Aeoliella</taxon>
    </lineage>
</organism>
<protein>
    <submittedName>
        <fullName evidence="3">Uncharacterized protein</fullName>
    </submittedName>
</protein>
<dbReference type="EMBL" id="JAMXLR010000036">
    <property type="protein sequence ID" value="MCO6044545.1"/>
    <property type="molecule type" value="Genomic_DNA"/>
</dbReference>
<gene>
    <name evidence="3" type="ORF">NG895_11570</name>
</gene>
<keyword evidence="1" id="KW-0175">Coiled coil</keyword>
<evidence type="ECO:0000256" key="1">
    <source>
        <dbReference type="SAM" id="Coils"/>
    </source>
</evidence>
<reference evidence="3" key="1">
    <citation type="submission" date="2022-06" db="EMBL/GenBank/DDBJ databases">
        <title>Aeoliella straminimaris, a novel planctomycete from sediments.</title>
        <authorList>
            <person name="Vitorino I.R."/>
            <person name="Lage O.M."/>
        </authorList>
    </citation>
    <scope>NUCLEOTIDE SEQUENCE</scope>
    <source>
        <strain evidence="3">ICT_H6.2</strain>
    </source>
</reference>
<feature type="chain" id="PRO_5040976750" evidence="2">
    <location>
        <begin position="25"/>
        <end position="220"/>
    </location>
</feature>
<sequence>MSRLEFALWIATMLALGLSATASAAPPYLPGPPLEQTYALSIELSREATALTYEMDQLLRGGERRDVLDELRDLGDELLDLNEALEEASYKPRKWSRVRKRSDDVLEEVEELDEEIHEAIDRLNRDRPCQTALPPRGPAFYRSSAGPTGGFTIGIRIGSGRKPRLVARPEIVNSLGQQLSTPYRGAPQGYVPLRVGTELEERVHRMLAIAAEIDRLANFR</sequence>
<dbReference type="Proteomes" id="UP001155241">
    <property type="component" value="Unassembled WGS sequence"/>
</dbReference>
<accession>A0A9X2JFZ1</accession>
<dbReference type="RefSeq" id="WP_252852657.1">
    <property type="nucleotide sequence ID" value="NZ_JAMXLR010000036.1"/>
</dbReference>
<evidence type="ECO:0000313" key="3">
    <source>
        <dbReference type="EMBL" id="MCO6044545.1"/>
    </source>
</evidence>
<evidence type="ECO:0000313" key="4">
    <source>
        <dbReference type="Proteomes" id="UP001155241"/>
    </source>
</evidence>
<keyword evidence="2" id="KW-0732">Signal</keyword>
<feature type="signal peptide" evidence="2">
    <location>
        <begin position="1"/>
        <end position="24"/>
    </location>
</feature>
<dbReference type="AlphaFoldDB" id="A0A9X2JFZ1"/>
<proteinExistence type="predicted"/>
<evidence type="ECO:0000256" key="2">
    <source>
        <dbReference type="SAM" id="SignalP"/>
    </source>
</evidence>